<feature type="region of interest" description="Disordered" evidence="1">
    <location>
        <begin position="2101"/>
        <end position="2510"/>
    </location>
</feature>
<sequence length="2929" mass="329829">MTFFDSQAGMSSVAAPFGASTALTDLDSITDEERLRVMWQQAEDFGDRRRIRARMYKLREQRLREMVQNDEESLGTLSTADDGTVTERTETTITVGSDGEGMTTTTTRRSSNIENVRLGGLTMRGMDSMTLEGHSAEDMIKERMRKGSQDRSTRYQRILGELSDDANNEGDAVVSITKSTYSIQSNALAGEGYLSMKNKEVRDSVSPTRIMRERRSSAEEDVSANEGRLTSDDEGVLRTESESRTLRTTETKTTSSSRKSSRDERSSSKTSRTSKSEIPVRSSTARKISDRKPSKELDIGAARRNVGDKASPSSPTKRTPGDSSSRIQMTRKTGAQKEAPVTTTKTTVKTTKSGIPSRKSKLAEVEAKMETSIMSELDKLDTYLSASVDDDDEIIMEEEEECLDESGNVVKMLVQTRRKKDGTECTARRVARSTKVVNSESEIDEILIGNPDHEVVERDVTEEEDKDGNKIKIITETRRRPDGIVYTTKNVLKTSKIFDYDHPEDVAYNEDDELISTDKTEETDENGITIQTVTETRRKPSGVEYTTKKVYKTSKVKSTQITPSDDDEVIDTQETEEKSEDGSIIRTVIETRRTKGGEEYTHRQVFRSRRMTLSGVDLQKGLPTIQNDDEVLNKEEKEETDDSGMKIKVVTETRKRKDGSTYSFEYVLRSFQGTEEDVKKMPVGSACSSNIAVSAEDELINEEVKEEVQSDGSTVKTIIERRRTKDGTEYLRHRIMRIPKMPEPVLQVANLEDEVLQEEVNEETLSDGTHYKAVTERRRSSVSGTQYTLRRMSKVYQQASIHPKTAEDEILDENVTEEETDEGTIIKTVIQRYQRPDGSVYTTHNIQKMFSSPAPVTFVGTEEDELIDQTVDEEETEDGYIIKTVTETRERSDGVRYTVERTEKTSKHGSQVHISFSENRHQRPEEVVQVSSPDDTLVSSEEEQHEEEDGTIIKTITEIRRRVDGTEYTSKTIIRSTPVLVPERETSYVVIRPEDGDDESELFPSLEDEVVYTRKKQETDEYGNAITVIIETRQSKKTGEKYNITKRVHTKDVIMTDEGEREIPKPVKKSTLEARISPEKKRPSGDAPDEEPDNVPYGSVSALKNRFTPGKKSEPTTKSSKPDRVNTSSKKKFFEEAAKTASAEVTSLKSSLKKTEPRDKPRDTDVDAKRDLLPSFTDDKASVEVKLRVERDEATVEKVTMQNVTSEITEETDVTDAQETDIKDLDTEIARLEEEENEKYGQEEPEPETDEPDEDDLRDDKEPEDEMSSPTEDEPQEPSRKRPDTTKKAPITSRTTRRKPEDEPKKRREVSPRKKPEADEPSRRVPLGSRKAPGKDDSPTRRVPSQRDPVAPRDTNKRAPKGTTSPQRVPSSPARGRSPIRSGVSTPREVTPTGRTCCKRHREANESEPESPTRTPKPEQTSPTRSKKPEPSSPTRKSARSPPLKKPLSPESKPKMNGDVRRPEPRTNGDIGRKPDDKTPRSRRPAERPSEPDRTSARPTRPSQSPRKSPTARSPDKREPTRSVPSRTTDKKTPVTKPSDRTPKGRFTEPDSKVKPKSGAKEPVVTLPETPMTEDMRPLPSDEEYSPRIEDVSGEPDLPYHTVHRPSIVREPSEYPSDGQEASDSSPEDRPEEPSEEEEPQDKRKKPVDDEPKDDGIKPRRTRPLESRPSDKNITKEPETSRKKAPDTKQSPRDKPWLADRKSIFEKKPSDTKLTPKPDEDKKTPDRRRPFERKPSDEKMKPKEAEKPKDEPSEDTSPSEDENRENGMPEEAPKYVSPKEKSPEPERLRKRPEEVTSRILEDVEKSVSSQIITEKKITTTDVAARRSAFDRKTPIEKKKDTPTRKPSYEIKESVFAKRSLFEQPKQDPVPSPIKRPTLKSTIKKDDKPKEPEVRKPLKETKEPEERKPVKEPKIVPKYFHPLGDDEDEPVEKTPKEEVNEDIKITSSKLVMSAMASTSQTTTKEVRKTTRRTEEPSDDNDDRPEDDRPHRREPFSREGSPAMHSKEASPAPRSKEGSPAPFSKEGSPTRFVTGKPVDSGINPNKIRRIERAGSNKKFFEDLEVSRENLPEYLKSIETIFDITILDSMLEKAETYEERRLIRGQMRLAKRPSTTPGTTSSPATYKRFVDMTPSKPSPTASPQPTRRVDKKPEEPRKEPKSDDKKRKPISKSEEPRSSPSTQEAGDTPSTRRPASSRPDPRDRQPEDEPDREPRAEPTPEPTREPEERRRSPRKDADEEPRRFQEPKKEEEPRPRFGRTTKPEEPKSEPAGKRPTKTAPANEPYSEPLRYQKGQSRTPAQTAPPQSDVDKIVSAYGVGPTDDKGMPLFGLRALKRRSPAVTETPKEEEPKPEEPRRAPESDGEPSSEPEEKPKKDTFEPTDASGRPLFGLRALKKTTTETTKDTSSRETTSVVESSRLVSGITKRTTHTKETSPGLVRNLRDSFKKKTDDPEDTRTPGKASPRHKDAPDDEVITKRSQPLREILKLHESKVQEPTSSEESPRPKPKQKLRDNFEATVEQQETRVHKTWDLESDLSTRSLNMRNIIERHETITAEESPKPEKKLTGILKKTSSSNILLTDTRAEKTTHAESADDILDTLTEDQIAKLSEEFDLRAQEDGVIKTRESMEELSTGYRVTSTTEVDHPEGAKFERKTSYTEIKLQQPSKEEGSRVVTSSSSATVEHTGSSSFSVSREGDDAGEMREGRSFLEDRSKVTGFSDVLSRMGATEAVDPEAKVTSDDQARSLLNRFLGAQVLMSGVESMMASSSISESSKMTTDSTGATTVTKEASGHSASTAAKDGVVTDHKSSSFNTGPQTTTVSSSALASRKVGARACVFSGGFCHRVFLTPPLSHDVTNGAKTTCDSHSLLPLLKRPELMERVTGAGRETLCRVMARDRCGPRSSRIDHLPDHLASTVIQKRSCDVRASQRCHKF</sequence>
<feature type="compositionally biased region" description="Low complexity" evidence="1">
    <location>
        <begin position="2185"/>
        <end position="2195"/>
    </location>
</feature>
<keyword evidence="4" id="KW-1185">Reference proteome</keyword>
<dbReference type="Pfam" id="PF12510">
    <property type="entry name" value="Smoothelin"/>
    <property type="match status" value="2"/>
</dbReference>
<feature type="compositionally biased region" description="Basic and acidic residues" evidence="1">
    <location>
        <begin position="1061"/>
        <end position="1084"/>
    </location>
</feature>
<feature type="region of interest" description="Disordered" evidence="1">
    <location>
        <begin position="200"/>
        <end position="363"/>
    </location>
</feature>
<evidence type="ECO:0000259" key="2">
    <source>
        <dbReference type="Pfam" id="PF12510"/>
    </source>
</evidence>
<feature type="compositionally biased region" description="Acidic residues" evidence="1">
    <location>
        <begin position="564"/>
        <end position="579"/>
    </location>
</feature>
<feature type="compositionally biased region" description="Low complexity" evidence="1">
    <location>
        <begin position="268"/>
        <end position="277"/>
    </location>
</feature>
<feature type="compositionally biased region" description="Acidic residues" evidence="1">
    <location>
        <begin position="1243"/>
        <end position="1276"/>
    </location>
</feature>
<feature type="compositionally biased region" description="Basic and acidic residues" evidence="1">
    <location>
        <begin position="2394"/>
        <end position="2404"/>
    </location>
</feature>
<dbReference type="InterPro" id="IPR022189">
    <property type="entry name" value="SMTN"/>
</dbReference>
<protein>
    <recommendedName>
        <fullName evidence="2">Smoothelin domain-containing protein</fullName>
    </recommendedName>
</protein>
<feature type="compositionally biased region" description="Polar residues" evidence="1">
    <location>
        <begin position="1410"/>
        <end position="1424"/>
    </location>
</feature>
<feature type="compositionally biased region" description="Acidic residues" evidence="1">
    <location>
        <begin position="1752"/>
        <end position="1763"/>
    </location>
</feature>
<feature type="compositionally biased region" description="Basic and acidic residues" evidence="1">
    <location>
        <begin position="2366"/>
        <end position="2375"/>
    </location>
</feature>
<feature type="compositionally biased region" description="Low complexity" evidence="1">
    <location>
        <begin position="2668"/>
        <end position="2681"/>
    </location>
</feature>
<feature type="domain" description="Smoothelin" evidence="2">
    <location>
        <begin position="24"/>
        <end position="62"/>
    </location>
</feature>
<feature type="region of interest" description="Disordered" evidence="1">
    <location>
        <begin position="919"/>
        <end position="949"/>
    </location>
</feature>
<feature type="compositionally biased region" description="Basic and acidic residues" evidence="1">
    <location>
        <begin position="1111"/>
        <end position="1124"/>
    </location>
</feature>
<feature type="compositionally biased region" description="Polar residues" evidence="1">
    <location>
        <begin position="2290"/>
        <end position="2302"/>
    </location>
</feature>
<feature type="compositionally biased region" description="Polar residues" evidence="1">
    <location>
        <begin position="2781"/>
        <end position="2792"/>
    </location>
</feature>
<evidence type="ECO:0000313" key="3">
    <source>
        <dbReference type="EMBL" id="ROT81197.1"/>
    </source>
</evidence>
<feature type="compositionally biased region" description="Low complexity" evidence="1">
    <location>
        <begin position="2405"/>
        <end position="2415"/>
    </location>
</feature>
<feature type="compositionally biased region" description="Polar residues" evidence="1">
    <location>
        <begin position="929"/>
        <end position="939"/>
    </location>
</feature>
<feature type="compositionally biased region" description="Low complexity" evidence="1">
    <location>
        <begin position="1951"/>
        <end position="1962"/>
    </location>
</feature>
<dbReference type="EMBL" id="QCYY01001003">
    <property type="protein sequence ID" value="ROT81197.1"/>
    <property type="molecule type" value="Genomic_DNA"/>
</dbReference>
<organism evidence="3 4">
    <name type="scientific">Penaeus vannamei</name>
    <name type="common">Whiteleg shrimp</name>
    <name type="synonym">Litopenaeus vannamei</name>
    <dbReference type="NCBI Taxonomy" id="6689"/>
    <lineage>
        <taxon>Eukaryota</taxon>
        <taxon>Metazoa</taxon>
        <taxon>Ecdysozoa</taxon>
        <taxon>Arthropoda</taxon>
        <taxon>Crustacea</taxon>
        <taxon>Multicrustacea</taxon>
        <taxon>Malacostraca</taxon>
        <taxon>Eumalacostraca</taxon>
        <taxon>Eucarida</taxon>
        <taxon>Decapoda</taxon>
        <taxon>Dendrobranchiata</taxon>
        <taxon>Penaeoidea</taxon>
        <taxon>Penaeidae</taxon>
        <taxon>Penaeus</taxon>
    </lineage>
</organism>
<feature type="domain" description="Smoothelin" evidence="2">
    <location>
        <begin position="2073"/>
        <end position="2106"/>
    </location>
</feature>
<feature type="region of interest" description="Disordered" evidence="1">
    <location>
        <begin position="2657"/>
        <end position="2707"/>
    </location>
</feature>
<feature type="compositionally biased region" description="Basic and acidic residues" evidence="1">
    <location>
        <begin position="1930"/>
        <end position="1943"/>
    </location>
</feature>
<feature type="compositionally biased region" description="Basic and acidic residues" evidence="1">
    <location>
        <begin position="1813"/>
        <end position="1855"/>
    </location>
</feature>
<feature type="compositionally biased region" description="Basic and acidic residues" evidence="1">
    <location>
        <begin position="2690"/>
        <end position="2707"/>
    </location>
</feature>
<feature type="region of interest" description="Disordered" evidence="1">
    <location>
        <begin position="2781"/>
        <end position="2815"/>
    </location>
</feature>
<feature type="compositionally biased region" description="Basic and acidic residues" evidence="1">
    <location>
        <begin position="1298"/>
        <end position="1323"/>
    </location>
</feature>
<feature type="compositionally biased region" description="Basic and acidic residues" evidence="1">
    <location>
        <begin position="2341"/>
        <end position="2357"/>
    </location>
</feature>
<feature type="compositionally biased region" description="Basic and acidic residues" evidence="1">
    <location>
        <begin position="229"/>
        <end position="250"/>
    </location>
</feature>
<feature type="compositionally biased region" description="Basic and acidic residues" evidence="1">
    <location>
        <begin position="2437"/>
        <end position="2454"/>
    </location>
</feature>
<feature type="compositionally biased region" description="Basic and acidic residues" evidence="1">
    <location>
        <begin position="1963"/>
        <end position="1974"/>
    </location>
</feature>
<feature type="compositionally biased region" description="Low complexity" evidence="1">
    <location>
        <begin position="2110"/>
        <end position="2122"/>
    </location>
</feature>
<feature type="compositionally biased region" description="Basic and acidic residues" evidence="1">
    <location>
        <begin position="1528"/>
        <end position="1554"/>
    </location>
</feature>
<feature type="compositionally biased region" description="Basic and acidic residues" evidence="1">
    <location>
        <begin position="1984"/>
        <end position="1995"/>
    </location>
</feature>
<accession>A0A3R7PSG3</accession>
<name>A0A3R7PSG3_PENVA</name>
<reference evidence="3 4" key="2">
    <citation type="submission" date="2019-01" db="EMBL/GenBank/DDBJ databases">
        <title>The decoding of complex shrimp genome reveals the adaptation for benthos swimmer, frequently molting mechanism and breeding impact on genome.</title>
        <authorList>
            <person name="Sun Y."/>
            <person name="Gao Y."/>
            <person name="Yu Y."/>
        </authorList>
    </citation>
    <scope>NUCLEOTIDE SEQUENCE [LARGE SCALE GENOMIC DNA]</scope>
    <source>
        <tissue evidence="3">Muscle</tissue>
    </source>
</reference>
<evidence type="ECO:0000256" key="1">
    <source>
        <dbReference type="SAM" id="MobiDB-lite"/>
    </source>
</evidence>
<feature type="compositionally biased region" description="Basic and acidic residues" evidence="1">
    <location>
        <begin position="1647"/>
        <end position="1751"/>
    </location>
</feature>
<feature type="compositionally biased region" description="Basic and acidic residues" evidence="1">
    <location>
        <begin position="1220"/>
        <end position="1242"/>
    </location>
</feature>
<dbReference type="OrthoDB" id="6381429at2759"/>
<feature type="compositionally biased region" description="Acidic residues" evidence="1">
    <location>
        <begin position="940"/>
        <end position="949"/>
    </location>
</feature>
<feature type="compositionally biased region" description="Low complexity" evidence="1">
    <location>
        <begin position="1440"/>
        <end position="1451"/>
    </location>
</feature>
<dbReference type="Proteomes" id="UP000283509">
    <property type="component" value="Unassembled WGS sequence"/>
</dbReference>
<feature type="region of interest" description="Disordered" evidence="1">
    <location>
        <begin position="1054"/>
        <end position="1180"/>
    </location>
</feature>
<feature type="compositionally biased region" description="Basic and acidic residues" evidence="1">
    <location>
        <begin position="1882"/>
        <end position="1914"/>
    </location>
</feature>
<evidence type="ECO:0000313" key="4">
    <source>
        <dbReference type="Proteomes" id="UP000283509"/>
    </source>
</evidence>
<feature type="compositionally biased region" description="Polar residues" evidence="1">
    <location>
        <begin position="2805"/>
        <end position="2815"/>
    </location>
</feature>
<feature type="compositionally biased region" description="Basic and acidic residues" evidence="1">
    <location>
        <begin position="2480"/>
        <end position="2489"/>
    </location>
</feature>
<feature type="compositionally biased region" description="Low complexity" evidence="1">
    <location>
        <begin position="341"/>
        <end position="352"/>
    </location>
</feature>
<feature type="compositionally biased region" description="Basic and acidic residues" evidence="1">
    <location>
        <begin position="1277"/>
        <end position="1287"/>
    </location>
</feature>
<feature type="compositionally biased region" description="Basic and acidic residues" evidence="1">
    <location>
        <begin position="1153"/>
        <end position="1180"/>
    </location>
</feature>
<feature type="region of interest" description="Disordered" evidence="1">
    <location>
        <begin position="557"/>
        <end position="582"/>
    </location>
</feature>
<feature type="compositionally biased region" description="Acidic residues" evidence="1">
    <location>
        <begin position="1208"/>
        <end position="1219"/>
    </location>
</feature>
<proteinExistence type="predicted"/>
<feature type="compositionally biased region" description="Basic and acidic residues" evidence="1">
    <location>
        <begin position="287"/>
        <end position="298"/>
    </location>
</feature>
<gene>
    <name evidence="3" type="ORF">C7M84_000069</name>
</gene>
<feature type="compositionally biased region" description="Polar residues" evidence="1">
    <location>
        <begin position="1497"/>
        <end position="1512"/>
    </location>
</feature>
<reference evidence="3 4" key="1">
    <citation type="submission" date="2018-04" db="EMBL/GenBank/DDBJ databases">
        <authorList>
            <person name="Zhang X."/>
            <person name="Yuan J."/>
            <person name="Li F."/>
            <person name="Xiang J."/>
        </authorList>
    </citation>
    <scope>NUCLEOTIDE SEQUENCE [LARGE SCALE GENOMIC DNA]</scope>
    <source>
        <tissue evidence="3">Muscle</tissue>
    </source>
</reference>
<feature type="compositionally biased region" description="Basic and acidic residues" evidence="1">
    <location>
        <begin position="2196"/>
        <end position="2269"/>
    </location>
</feature>
<feature type="compositionally biased region" description="Basic and acidic residues" evidence="1">
    <location>
        <begin position="2144"/>
        <end position="2174"/>
    </location>
</feature>
<comment type="caution">
    <text evidence="3">The sequence shown here is derived from an EMBL/GenBank/DDBJ whole genome shotgun (WGS) entry which is preliminary data.</text>
</comment>
<feature type="compositionally biased region" description="Basic and acidic residues" evidence="1">
    <location>
        <begin position="1452"/>
        <end position="1496"/>
    </location>
</feature>
<feature type="region of interest" description="Disordered" evidence="1">
    <location>
        <begin position="1201"/>
        <end position="2044"/>
    </location>
</feature>
<feature type="compositionally biased region" description="Basic and acidic residues" evidence="1">
    <location>
        <begin position="1764"/>
        <end position="1805"/>
    </location>
</feature>
<feature type="compositionally biased region" description="Polar residues" evidence="1">
    <location>
        <begin position="311"/>
        <end position="333"/>
    </location>
</feature>